<dbReference type="Proteomes" id="UP000644660">
    <property type="component" value="Unassembled WGS sequence"/>
</dbReference>
<dbReference type="Pfam" id="PF00724">
    <property type="entry name" value="Oxidored_FMN"/>
    <property type="match status" value="1"/>
</dbReference>
<dbReference type="InterPro" id="IPR013785">
    <property type="entry name" value="Aldolase_TIM"/>
</dbReference>
<dbReference type="InterPro" id="IPR045247">
    <property type="entry name" value="Oye-like"/>
</dbReference>
<dbReference type="Gene3D" id="3.20.20.70">
    <property type="entry name" value="Aldolase class I"/>
    <property type="match status" value="1"/>
</dbReference>
<evidence type="ECO:0000256" key="3">
    <source>
        <dbReference type="ARBA" id="ARBA00022643"/>
    </source>
</evidence>
<evidence type="ECO:0000259" key="4">
    <source>
        <dbReference type="Pfam" id="PF00724"/>
    </source>
</evidence>
<dbReference type="RefSeq" id="XP_041406642.1">
    <property type="nucleotide sequence ID" value="XM_041550708.1"/>
</dbReference>
<comment type="caution">
    <text evidence="5">The sequence shown here is derived from an EMBL/GenBank/DDBJ whole genome shotgun (WGS) entry which is preliminary data.</text>
</comment>
<dbReference type="GeneID" id="64857809"/>
<keyword evidence="6" id="KW-1185">Reference proteome</keyword>
<dbReference type="PANTHER" id="PTHR22893:SF91">
    <property type="entry name" value="NADPH DEHYDROGENASE 2-RELATED"/>
    <property type="match status" value="1"/>
</dbReference>
<dbReference type="EMBL" id="CAEFZW010000005">
    <property type="protein sequence ID" value="CAB4254798.1"/>
    <property type="molecule type" value="Genomic_DNA"/>
</dbReference>
<dbReference type="PANTHER" id="PTHR22893">
    <property type="entry name" value="NADH OXIDOREDUCTASE-RELATED"/>
    <property type="match status" value="1"/>
</dbReference>
<reference evidence="5 6" key="1">
    <citation type="submission" date="2020-05" db="EMBL/GenBank/DDBJ databases">
        <authorList>
            <person name="Casaregola S."/>
            <person name="Devillers H."/>
            <person name="Grondin C."/>
        </authorList>
    </citation>
    <scope>NUCLEOTIDE SEQUENCE [LARGE SCALE GENOMIC DNA]</scope>
    <source>
        <strain evidence="5 6">CLIB 1767</strain>
    </source>
</reference>
<dbReference type="SUPFAM" id="SSF51395">
    <property type="entry name" value="FMN-linked oxidoreductases"/>
    <property type="match status" value="1"/>
</dbReference>
<evidence type="ECO:0000256" key="1">
    <source>
        <dbReference type="ARBA" id="ARBA00001917"/>
    </source>
</evidence>
<dbReference type="AlphaFoldDB" id="A0A8H2ZHI2"/>
<protein>
    <submittedName>
        <fullName evidence="5">Similar to Saccharomyces cerevisiae YHR179W OYE2 Conserved NADPH oxidoreductase containing flavin mononucleotide (FMN), homologous to Oye3p with different ligand binding and catalytic properties</fullName>
    </submittedName>
</protein>
<gene>
    <name evidence="5" type="ORF">KABA2_05S01254</name>
</gene>
<dbReference type="GO" id="GO:0003959">
    <property type="term" value="F:NADPH dehydrogenase activity"/>
    <property type="evidence" value="ECO:0007669"/>
    <property type="project" value="TreeGrafter"/>
</dbReference>
<comment type="similarity">
    <text evidence="2">Belongs to the NADH:flavin oxidoreductase/NADH oxidase family.</text>
</comment>
<accession>A0A8H2ZHI2</accession>
<feature type="domain" description="NADH:flavin oxidoreductase/NADH oxidase N-terminal" evidence="4">
    <location>
        <begin position="1"/>
        <end position="330"/>
    </location>
</feature>
<evidence type="ECO:0000256" key="2">
    <source>
        <dbReference type="ARBA" id="ARBA00005979"/>
    </source>
</evidence>
<evidence type="ECO:0000313" key="5">
    <source>
        <dbReference type="EMBL" id="CAB4254798.1"/>
    </source>
</evidence>
<dbReference type="OrthoDB" id="276546at2759"/>
<name>A0A8H2ZHI2_9SACH</name>
<dbReference type="InterPro" id="IPR001155">
    <property type="entry name" value="OxRdtase_FMN_N"/>
</dbReference>
<keyword evidence="3" id="KW-0288">FMN</keyword>
<organism evidence="5 6">
    <name type="scientific">Maudiozyma barnettii</name>
    <dbReference type="NCBI Taxonomy" id="61262"/>
    <lineage>
        <taxon>Eukaryota</taxon>
        <taxon>Fungi</taxon>
        <taxon>Dikarya</taxon>
        <taxon>Ascomycota</taxon>
        <taxon>Saccharomycotina</taxon>
        <taxon>Saccharomycetes</taxon>
        <taxon>Saccharomycetales</taxon>
        <taxon>Saccharomycetaceae</taxon>
        <taxon>Maudiozyma</taxon>
    </lineage>
</organism>
<evidence type="ECO:0000313" key="6">
    <source>
        <dbReference type="Proteomes" id="UP000644660"/>
    </source>
</evidence>
<proteinExistence type="inferred from homology"/>
<dbReference type="GO" id="GO:0010181">
    <property type="term" value="F:FMN binding"/>
    <property type="evidence" value="ECO:0007669"/>
    <property type="project" value="InterPro"/>
</dbReference>
<sequence>MRATSPGNVPNSELAAEYFCQRSEIPDPLLSTDITSIPKKADGYDNALGIWSQEQVEAWKPVFKRVHGNQSYVFMQLWTLGRQSESDTLARDDLPYVSASDNIYIGSSFEEISKKANNPQRALTIPEIKQYIKDFKVAARNAIEAGADGVEVHSAFGYLLIQFLDPKSNQRNDEYGGSIENRARFVLEAVDAVIEEVSAEKVGIRFTPWGVYGGMSGGHDPTLLAQFAYVVGELEKRARSGKKMAYIHLSEPRVTNPFLTEGEGEYKEGSNNFAYSIWKGPIIRAGNLALHPNDVKQLVNGDDRTLVAFGRYGIANPDLPCRLAEGLPLNVYDRNTFYGQTSKRYTDYPTYDEAVELKWN</sequence>
<comment type="cofactor">
    <cofactor evidence="1">
        <name>FMN</name>
        <dbReference type="ChEBI" id="CHEBI:58210"/>
    </cofactor>
</comment>
<keyword evidence="3" id="KW-0285">Flavoprotein</keyword>